<evidence type="ECO:0000259" key="2">
    <source>
        <dbReference type="Pfam" id="PF17919"/>
    </source>
</evidence>
<organism evidence="4 5">
    <name type="scientific">Mytilus edulis</name>
    <name type="common">Blue mussel</name>
    <dbReference type="NCBI Taxonomy" id="6550"/>
    <lineage>
        <taxon>Eukaryota</taxon>
        <taxon>Metazoa</taxon>
        <taxon>Spiralia</taxon>
        <taxon>Lophotrochozoa</taxon>
        <taxon>Mollusca</taxon>
        <taxon>Bivalvia</taxon>
        <taxon>Autobranchia</taxon>
        <taxon>Pteriomorphia</taxon>
        <taxon>Mytilida</taxon>
        <taxon>Mytiloidea</taxon>
        <taxon>Mytilidae</taxon>
        <taxon>Mytilinae</taxon>
        <taxon>Mytilus</taxon>
    </lineage>
</organism>
<dbReference type="Gene3D" id="1.10.340.70">
    <property type="match status" value="1"/>
</dbReference>
<dbReference type="Proteomes" id="UP000683360">
    <property type="component" value="Unassembled WGS sequence"/>
</dbReference>
<dbReference type="EMBL" id="CAJPWZ010001416">
    <property type="protein sequence ID" value="CAG2214619.1"/>
    <property type="molecule type" value="Genomic_DNA"/>
</dbReference>
<dbReference type="InterPro" id="IPR050951">
    <property type="entry name" value="Retrovirus_Pol_polyprotein"/>
</dbReference>
<gene>
    <name evidence="4" type="ORF">MEDL_28436</name>
</gene>
<comment type="caution">
    <text evidence="4">The sequence shown here is derived from an EMBL/GenBank/DDBJ whole genome shotgun (WGS) entry which is preliminary data.</text>
</comment>
<keyword evidence="5" id="KW-1185">Reference proteome</keyword>
<feature type="domain" description="Reverse transcriptase/retrotransposon-derived protein RNase H-like" evidence="2">
    <location>
        <begin position="33"/>
        <end position="69"/>
    </location>
</feature>
<accession>A0A8S3S0M3</accession>
<sequence>MPFGLACVPATFERLMERVIAELQWKKGLKYLWTEAYQTAFKALKGKLTKAPILAHPELSRPFILDTDRPCSQCGYSSDWKAQEFVQTVSSKPDECDRDTEYGTEITLKHLQGNDNNLKIKDVEYLSSVMITRRQSHLGIKKTPSRFKDRFYWPGVRQDIVSYTADCEISAKRKGQNKRQRLLYGCRNQLPNGKDLLWIYWENYSKLKRTTVYPCH</sequence>
<keyword evidence="1" id="KW-0511">Multifunctional enzyme</keyword>
<dbReference type="InterPro" id="IPR043502">
    <property type="entry name" value="DNA/RNA_pol_sf"/>
</dbReference>
<dbReference type="AlphaFoldDB" id="A0A8S3S0M3"/>
<dbReference type="OrthoDB" id="8065464at2759"/>
<evidence type="ECO:0000313" key="4">
    <source>
        <dbReference type="EMBL" id="CAG2214619.1"/>
    </source>
</evidence>
<dbReference type="InterPro" id="IPR041577">
    <property type="entry name" value="RT_RNaseH_2"/>
</dbReference>
<feature type="domain" description="Integrase zinc-binding" evidence="3">
    <location>
        <begin position="136"/>
        <end position="174"/>
    </location>
</feature>
<evidence type="ECO:0000313" key="5">
    <source>
        <dbReference type="Proteomes" id="UP000683360"/>
    </source>
</evidence>
<evidence type="ECO:0000256" key="1">
    <source>
        <dbReference type="ARBA" id="ARBA00023268"/>
    </source>
</evidence>
<proteinExistence type="predicted"/>
<dbReference type="GO" id="GO:0003824">
    <property type="term" value="F:catalytic activity"/>
    <property type="evidence" value="ECO:0007669"/>
    <property type="project" value="UniProtKB-KW"/>
</dbReference>
<dbReference type="PANTHER" id="PTHR37984">
    <property type="entry name" value="PROTEIN CBG26694"/>
    <property type="match status" value="1"/>
</dbReference>
<dbReference type="InterPro" id="IPR043128">
    <property type="entry name" value="Rev_trsase/Diguanyl_cyclase"/>
</dbReference>
<dbReference type="Pfam" id="PF17919">
    <property type="entry name" value="RT_RNaseH_2"/>
    <property type="match status" value="1"/>
</dbReference>
<dbReference type="SUPFAM" id="SSF56672">
    <property type="entry name" value="DNA/RNA polymerases"/>
    <property type="match status" value="1"/>
</dbReference>
<dbReference type="Gene3D" id="3.30.70.270">
    <property type="match status" value="1"/>
</dbReference>
<reference evidence="4" key="1">
    <citation type="submission" date="2021-03" db="EMBL/GenBank/DDBJ databases">
        <authorList>
            <person name="Bekaert M."/>
        </authorList>
    </citation>
    <scope>NUCLEOTIDE SEQUENCE</scope>
</reference>
<evidence type="ECO:0000259" key="3">
    <source>
        <dbReference type="Pfam" id="PF17921"/>
    </source>
</evidence>
<dbReference type="Pfam" id="PF17921">
    <property type="entry name" value="Integrase_H2C2"/>
    <property type="match status" value="1"/>
</dbReference>
<dbReference type="PANTHER" id="PTHR37984:SF5">
    <property type="entry name" value="PROTEIN NYNRIN-LIKE"/>
    <property type="match status" value="1"/>
</dbReference>
<dbReference type="InterPro" id="IPR041588">
    <property type="entry name" value="Integrase_H2C2"/>
</dbReference>
<name>A0A8S3S0M3_MYTED</name>
<protein>
    <recommendedName>
        <fullName evidence="6">Integrase zinc-binding domain-containing protein</fullName>
    </recommendedName>
</protein>
<evidence type="ECO:0008006" key="6">
    <source>
        <dbReference type="Google" id="ProtNLM"/>
    </source>
</evidence>